<dbReference type="Pfam" id="PF02776">
    <property type="entry name" value="TPP_enzyme_N"/>
    <property type="match status" value="1"/>
</dbReference>
<dbReference type="GO" id="GO:0030976">
    <property type="term" value="F:thiamine pyrophosphate binding"/>
    <property type="evidence" value="ECO:0007669"/>
    <property type="project" value="InterPro"/>
</dbReference>
<dbReference type="PANTHER" id="PTHR18968:SF13">
    <property type="entry name" value="ACETOLACTATE SYNTHASE CATALYTIC SUBUNIT, MITOCHONDRIAL"/>
    <property type="match status" value="1"/>
</dbReference>
<protein>
    <submittedName>
        <fullName evidence="8">Thiamine pyrophosphate-binding protein</fullName>
    </submittedName>
</protein>
<reference evidence="8" key="1">
    <citation type="submission" date="2021-04" db="EMBL/GenBank/DDBJ databases">
        <title>Sinoanaerobacter chloroacetimidivorans sp. nov., an obligate anaerobic bacterium isolated from anaerobic sludge.</title>
        <authorList>
            <person name="Bao Y."/>
        </authorList>
    </citation>
    <scope>NUCLEOTIDE SEQUENCE</scope>
    <source>
        <strain evidence="8">BAD-6</strain>
    </source>
</reference>
<feature type="domain" description="Thiamine pyrophosphate enzyme N-terminal TPP-binding" evidence="7">
    <location>
        <begin position="1"/>
        <end position="123"/>
    </location>
</feature>
<dbReference type="AlphaFoldDB" id="A0A8J7W3Q0"/>
<comment type="catalytic activity">
    <reaction evidence="3">
        <text>2 pyruvate + H(+) = (2S)-2-acetolactate + CO2</text>
        <dbReference type="Rhea" id="RHEA:25249"/>
        <dbReference type="ChEBI" id="CHEBI:15361"/>
        <dbReference type="ChEBI" id="CHEBI:15378"/>
        <dbReference type="ChEBI" id="CHEBI:16526"/>
        <dbReference type="ChEBI" id="CHEBI:58476"/>
        <dbReference type="EC" id="2.2.1.6"/>
    </reaction>
</comment>
<dbReference type="Gene3D" id="3.40.50.1220">
    <property type="entry name" value="TPP-binding domain"/>
    <property type="match status" value="1"/>
</dbReference>
<dbReference type="InterPro" id="IPR045229">
    <property type="entry name" value="TPP_enz"/>
</dbReference>
<evidence type="ECO:0000259" key="7">
    <source>
        <dbReference type="Pfam" id="PF02776"/>
    </source>
</evidence>
<dbReference type="InterPro" id="IPR012001">
    <property type="entry name" value="Thiamin_PyroP_enz_TPP-bd_dom"/>
</dbReference>
<evidence type="ECO:0000313" key="8">
    <source>
        <dbReference type="EMBL" id="MBR0598680.1"/>
    </source>
</evidence>
<feature type="domain" description="Thiamine pyrophosphate enzyme central" evidence="5">
    <location>
        <begin position="193"/>
        <end position="330"/>
    </location>
</feature>
<dbReference type="FunFam" id="3.40.50.1220:FF:000008">
    <property type="entry name" value="Acetolactate synthase"/>
    <property type="match status" value="1"/>
</dbReference>
<evidence type="ECO:0000256" key="2">
    <source>
        <dbReference type="ARBA" id="ARBA00023052"/>
    </source>
</evidence>
<name>A0A8J7W3Q0_9FIRM</name>
<dbReference type="GO" id="GO:0003984">
    <property type="term" value="F:acetolactate synthase activity"/>
    <property type="evidence" value="ECO:0007669"/>
    <property type="project" value="UniProtKB-EC"/>
</dbReference>
<evidence type="ECO:0000259" key="6">
    <source>
        <dbReference type="Pfam" id="PF02775"/>
    </source>
</evidence>
<dbReference type="GO" id="GO:0000287">
    <property type="term" value="F:magnesium ion binding"/>
    <property type="evidence" value="ECO:0007669"/>
    <property type="project" value="InterPro"/>
</dbReference>
<evidence type="ECO:0000313" key="9">
    <source>
        <dbReference type="Proteomes" id="UP000675664"/>
    </source>
</evidence>
<dbReference type="PANTHER" id="PTHR18968">
    <property type="entry name" value="THIAMINE PYROPHOSPHATE ENZYMES"/>
    <property type="match status" value="1"/>
</dbReference>
<evidence type="ECO:0000256" key="3">
    <source>
        <dbReference type="ARBA" id="ARBA00048670"/>
    </source>
</evidence>
<dbReference type="GO" id="GO:0009099">
    <property type="term" value="P:L-valine biosynthetic process"/>
    <property type="evidence" value="ECO:0007669"/>
    <property type="project" value="TreeGrafter"/>
</dbReference>
<dbReference type="CDD" id="cd07035">
    <property type="entry name" value="TPP_PYR_POX_like"/>
    <property type="match status" value="1"/>
</dbReference>
<evidence type="ECO:0000259" key="5">
    <source>
        <dbReference type="Pfam" id="PF00205"/>
    </source>
</evidence>
<dbReference type="GO" id="GO:0050660">
    <property type="term" value="F:flavin adenine dinucleotide binding"/>
    <property type="evidence" value="ECO:0007669"/>
    <property type="project" value="TreeGrafter"/>
</dbReference>
<keyword evidence="2 4" id="KW-0786">Thiamine pyrophosphate</keyword>
<dbReference type="SUPFAM" id="SSF52467">
    <property type="entry name" value="DHS-like NAD/FAD-binding domain"/>
    <property type="match status" value="1"/>
</dbReference>
<comment type="caution">
    <text evidence="8">The sequence shown here is derived from an EMBL/GenBank/DDBJ whole genome shotgun (WGS) entry which is preliminary data.</text>
</comment>
<proteinExistence type="inferred from homology"/>
<dbReference type="Gene3D" id="3.40.50.970">
    <property type="match status" value="2"/>
</dbReference>
<dbReference type="Proteomes" id="UP000675664">
    <property type="component" value="Unassembled WGS sequence"/>
</dbReference>
<dbReference type="Pfam" id="PF00205">
    <property type="entry name" value="TPP_enzyme_M"/>
    <property type="match status" value="1"/>
</dbReference>
<dbReference type="RefSeq" id="WP_227018812.1">
    <property type="nucleotide sequence ID" value="NZ_JAGSND010000008.1"/>
</dbReference>
<dbReference type="SUPFAM" id="SSF52518">
    <property type="entry name" value="Thiamin diphosphate-binding fold (THDP-binding)"/>
    <property type="match status" value="2"/>
</dbReference>
<dbReference type="FunFam" id="3.40.50.970:FF:000007">
    <property type="entry name" value="Acetolactate synthase"/>
    <property type="match status" value="1"/>
</dbReference>
<dbReference type="InterPro" id="IPR029035">
    <property type="entry name" value="DHS-like_NAD/FAD-binding_dom"/>
</dbReference>
<evidence type="ECO:0000256" key="1">
    <source>
        <dbReference type="ARBA" id="ARBA00007812"/>
    </source>
</evidence>
<dbReference type="GO" id="GO:0009097">
    <property type="term" value="P:isoleucine biosynthetic process"/>
    <property type="evidence" value="ECO:0007669"/>
    <property type="project" value="TreeGrafter"/>
</dbReference>
<reference evidence="8" key="2">
    <citation type="submission" date="2021-04" db="EMBL/GenBank/DDBJ databases">
        <authorList>
            <person name="Liu J."/>
        </authorList>
    </citation>
    <scope>NUCLEOTIDE SEQUENCE</scope>
    <source>
        <strain evidence="8">BAD-6</strain>
    </source>
</reference>
<gene>
    <name evidence="8" type="ORF">KCX82_12385</name>
</gene>
<keyword evidence="9" id="KW-1185">Reference proteome</keyword>
<dbReference type="Pfam" id="PF02775">
    <property type="entry name" value="TPP_enzyme_C"/>
    <property type="match status" value="1"/>
</dbReference>
<dbReference type="EMBL" id="JAGSND010000008">
    <property type="protein sequence ID" value="MBR0598680.1"/>
    <property type="molecule type" value="Genomic_DNA"/>
</dbReference>
<evidence type="ECO:0000256" key="4">
    <source>
        <dbReference type="RuleBase" id="RU362132"/>
    </source>
</evidence>
<organism evidence="8 9">
    <name type="scientific">Sinanaerobacter chloroacetimidivorans</name>
    <dbReference type="NCBI Taxonomy" id="2818044"/>
    <lineage>
        <taxon>Bacteria</taxon>
        <taxon>Bacillati</taxon>
        <taxon>Bacillota</taxon>
        <taxon>Clostridia</taxon>
        <taxon>Peptostreptococcales</taxon>
        <taxon>Anaerovoracaceae</taxon>
        <taxon>Sinanaerobacter</taxon>
    </lineage>
</organism>
<dbReference type="InterPro" id="IPR011766">
    <property type="entry name" value="TPP_enzyme_TPP-bd"/>
</dbReference>
<comment type="similarity">
    <text evidence="1 4">Belongs to the TPP enzyme family.</text>
</comment>
<dbReference type="InterPro" id="IPR012000">
    <property type="entry name" value="Thiamin_PyroP_enz_cen_dom"/>
</dbReference>
<sequence length="588" mass="65469">MKVSDYIANFLVSHGCSHVFGYQGGAVTHLIDSFYRCDDLTFIGTYHEQAAAFAAEGYARMRNTIGVATATSGPGATNLITGIGSAYFDSIPCLYLTGQVNTYEYKGDWKVRQLGFQETDIVSIVKPITKYAKRVTNASGIRYELEKALAIAASGRKGPVLLDIPMDIQRAEIQEEWLPEYRNSPIEKKAFDIDSIVSLIEKSKRPVILAGGGVRLANAADMLKVLCEGLRIPVVTSLMGRDAVDNSAEYYMGMIGAYGNRYANLTIANSDLIIALGTRLDTRQTGTRPESFAREAKLIRVDLDPNELERKVKADEYGIEADISEFLTTLTAKKPKISADTSSWLDKAKDYKNRYPTKMEDSLRDPNKLISEISKLLEPEDVICLDVGQNQMWGAQSLNLTGNQRLLTSGGMGSMGFSLPCAIGAYYSGVKGTIFAFTGDGGMQMNLQELELVKRNRIPIKIIVLNNQSLGMIRHFQEMYFESRYNGTLIDYQAPDFCRLAEAYGIHHLKIEGDMELQPLKEVFRTEEPAVIEIMLPEMTYVYPKLSVNHPIEDQDPLLSREEFSAQMIVKPYDLQESNGETAAKEEL</sequence>
<feature type="domain" description="Thiamine pyrophosphate enzyme TPP-binding" evidence="6">
    <location>
        <begin position="386"/>
        <end position="534"/>
    </location>
</feature>
<dbReference type="GO" id="GO:0005948">
    <property type="term" value="C:acetolactate synthase complex"/>
    <property type="evidence" value="ECO:0007669"/>
    <property type="project" value="TreeGrafter"/>
</dbReference>
<dbReference type="InterPro" id="IPR029061">
    <property type="entry name" value="THDP-binding"/>
</dbReference>
<accession>A0A8J7W3Q0</accession>